<dbReference type="EMBL" id="KV423951">
    <property type="protein sequence ID" value="KZT58464.1"/>
    <property type="molecule type" value="Genomic_DNA"/>
</dbReference>
<comment type="cofactor">
    <cofactor evidence="1">
        <name>heme</name>
        <dbReference type="ChEBI" id="CHEBI:30413"/>
    </cofactor>
</comment>
<evidence type="ECO:0000313" key="12">
    <source>
        <dbReference type="EMBL" id="KZT58464.1"/>
    </source>
</evidence>
<name>A0A165GTQ0_9BASI</name>
<dbReference type="AlphaFoldDB" id="A0A165GTQ0"/>
<dbReference type="GO" id="GO:0016020">
    <property type="term" value="C:membrane"/>
    <property type="evidence" value="ECO:0007669"/>
    <property type="project" value="UniProtKB-SubCell"/>
</dbReference>
<sequence length="278" mass="32049">MQPPRSAATCCTLELPSFFSRLSLRQAAMYTAYALTVFLGDQPGLHSWSYRYGDMYTFWAGRQLFVVLRGIKVAADVRDRMSGISGDRPKMIKLPQSQNRTLHLNIRTTERFAPMQTYDAAYMTLGLLKYPEKPFHEYMHRFGASVIFRSTYGGDLIKHMGPDPSKRFEEPVLRLMEACMPRRSVVDMMPFLKPAVQHVKWLRKQADDWYDDTTRKGSKLCDAAVMFDIWDDKGGRVWMTLAVYIASVWQHRKQLTEEASRLETQAGLGELPRSRCVV</sequence>
<keyword evidence="4" id="KW-0349">Heme</keyword>
<dbReference type="GO" id="GO:0005506">
    <property type="term" value="F:iron ion binding"/>
    <property type="evidence" value="ECO:0007669"/>
    <property type="project" value="InterPro"/>
</dbReference>
<accession>A0A165GTQ0</accession>
<evidence type="ECO:0000256" key="6">
    <source>
        <dbReference type="ARBA" id="ARBA00022723"/>
    </source>
</evidence>
<keyword evidence="5" id="KW-0812">Transmembrane</keyword>
<dbReference type="GO" id="GO:0020037">
    <property type="term" value="F:heme binding"/>
    <property type="evidence" value="ECO:0007669"/>
    <property type="project" value="InterPro"/>
</dbReference>
<dbReference type="Proteomes" id="UP000076842">
    <property type="component" value="Unassembled WGS sequence"/>
</dbReference>
<dbReference type="PANTHER" id="PTHR46300:SF2">
    <property type="entry name" value="CYTOCHROME P450 MONOOXYGENASE ALNH-RELATED"/>
    <property type="match status" value="1"/>
</dbReference>
<dbReference type="Gene3D" id="1.10.630.10">
    <property type="entry name" value="Cytochrome P450"/>
    <property type="match status" value="1"/>
</dbReference>
<evidence type="ECO:0000256" key="8">
    <source>
        <dbReference type="ARBA" id="ARBA00023002"/>
    </source>
</evidence>
<dbReference type="InterPro" id="IPR050364">
    <property type="entry name" value="Cytochrome_P450_fung"/>
</dbReference>
<evidence type="ECO:0000256" key="9">
    <source>
        <dbReference type="ARBA" id="ARBA00023004"/>
    </source>
</evidence>
<reference evidence="12 13" key="1">
    <citation type="journal article" date="2016" name="Mol. Biol. Evol.">
        <title>Comparative Genomics of Early-Diverging Mushroom-Forming Fungi Provides Insights into the Origins of Lignocellulose Decay Capabilities.</title>
        <authorList>
            <person name="Nagy L.G."/>
            <person name="Riley R."/>
            <person name="Tritt A."/>
            <person name="Adam C."/>
            <person name="Daum C."/>
            <person name="Floudas D."/>
            <person name="Sun H."/>
            <person name="Yadav J.S."/>
            <person name="Pangilinan J."/>
            <person name="Larsson K.H."/>
            <person name="Matsuura K."/>
            <person name="Barry K."/>
            <person name="Labutti K."/>
            <person name="Kuo R."/>
            <person name="Ohm R.A."/>
            <person name="Bhattacharya S.S."/>
            <person name="Shirouzu T."/>
            <person name="Yoshinaga Y."/>
            <person name="Martin F.M."/>
            <person name="Grigoriev I.V."/>
            <person name="Hibbett D.S."/>
        </authorList>
    </citation>
    <scope>NUCLEOTIDE SEQUENCE [LARGE SCALE GENOMIC DNA]</scope>
    <source>
        <strain evidence="12 13">HHB12733</strain>
    </source>
</reference>
<evidence type="ECO:0000256" key="2">
    <source>
        <dbReference type="ARBA" id="ARBA00004370"/>
    </source>
</evidence>
<evidence type="ECO:0008006" key="14">
    <source>
        <dbReference type="Google" id="ProtNLM"/>
    </source>
</evidence>
<keyword evidence="11" id="KW-0472">Membrane</keyword>
<evidence type="ECO:0000313" key="13">
    <source>
        <dbReference type="Proteomes" id="UP000076842"/>
    </source>
</evidence>
<comment type="subcellular location">
    <subcellularLocation>
        <location evidence="2">Membrane</location>
    </subcellularLocation>
</comment>
<dbReference type="GO" id="GO:0016705">
    <property type="term" value="F:oxidoreductase activity, acting on paired donors, with incorporation or reduction of molecular oxygen"/>
    <property type="evidence" value="ECO:0007669"/>
    <property type="project" value="InterPro"/>
</dbReference>
<proteinExistence type="inferred from homology"/>
<evidence type="ECO:0000256" key="11">
    <source>
        <dbReference type="ARBA" id="ARBA00023136"/>
    </source>
</evidence>
<evidence type="ECO:0000256" key="3">
    <source>
        <dbReference type="ARBA" id="ARBA00010617"/>
    </source>
</evidence>
<keyword evidence="8" id="KW-0560">Oxidoreductase</keyword>
<evidence type="ECO:0000256" key="10">
    <source>
        <dbReference type="ARBA" id="ARBA00023033"/>
    </source>
</evidence>
<dbReference type="PANTHER" id="PTHR46300">
    <property type="entry name" value="P450, PUTATIVE (EUROFUNG)-RELATED-RELATED"/>
    <property type="match status" value="1"/>
</dbReference>
<evidence type="ECO:0000256" key="1">
    <source>
        <dbReference type="ARBA" id="ARBA00001971"/>
    </source>
</evidence>
<gene>
    <name evidence="12" type="ORF">CALCODRAFT_554806</name>
</gene>
<evidence type="ECO:0000256" key="7">
    <source>
        <dbReference type="ARBA" id="ARBA00022989"/>
    </source>
</evidence>
<keyword evidence="10" id="KW-0503">Monooxygenase</keyword>
<comment type="similarity">
    <text evidence="3">Belongs to the cytochrome P450 family.</text>
</comment>
<protein>
    <recommendedName>
        <fullName evidence="14">Cytochrome P450</fullName>
    </recommendedName>
</protein>
<dbReference type="GO" id="GO:0004497">
    <property type="term" value="F:monooxygenase activity"/>
    <property type="evidence" value="ECO:0007669"/>
    <property type="project" value="UniProtKB-KW"/>
</dbReference>
<evidence type="ECO:0000256" key="5">
    <source>
        <dbReference type="ARBA" id="ARBA00022692"/>
    </source>
</evidence>
<keyword evidence="7" id="KW-1133">Transmembrane helix</keyword>
<keyword evidence="6" id="KW-0479">Metal-binding</keyword>
<keyword evidence="9" id="KW-0408">Iron</keyword>
<dbReference type="InParanoid" id="A0A165GTQ0"/>
<dbReference type="InterPro" id="IPR036396">
    <property type="entry name" value="Cyt_P450_sf"/>
</dbReference>
<evidence type="ECO:0000256" key="4">
    <source>
        <dbReference type="ARBA" id="ARBA00022617"/>
    </source>
</evidence>
<keyword evidence="13" id="KW-1185">Reference proteome</keyword>
<dbReference type="SUPFAM" id="SSF48264">
    <property type="entry name" value="Cytochrome P450"/>
    <property type="match status" value="1"/>
</dbReference>
<dbReference type="OrthoDB" id="1055148at2759"/>
<organism evidence="12 13">
    <name type="scientific">Calocera cornea HHB12733</name>
    <dbReference type="NCBI Taxonomy" id="1353952"/>
    <lineage>
        <taxon>Eukaryota</taxon>
        <taxon>Fungi</taxon>
        <taxon>Dikarya</taxon>
        <taxon>Basidiomycota</taxon>
        <taxon>Agaricomycotina</taxon>
        <taxon>Dacrymycetes</taxon>
        <taxon>Dacrymycetales</taxon>
        <taxon>Dacrymycetaceae</taxon>
        <taxon>Calocera</taxon>
    </lineage>
</organism>